<feature type="domain" description="Fibronectin type-III" evidence="10">
    <location>
        <begin position="218"/>
        <end position="306"/>
    </location>
</feature>
<evidence type="ECO:0000259" key="9">
    <source>
        <dbReference type="PROSITE" id="PS50022"/>
    </source>
</evidence>
<dbReference type="RefSeq" id="WP_130938466.1">
    <property type="nucleotide sequence ID" value="NZ_SIRS01000009.1"/>
</dbReference>
<feature type="signal peptide" evidence="8">
    <location>
        <begin position="1"/>
        <end position="21"/>
    </location>
</feature>
<dbReference type="Pfam" id="PF00041">
    <property type="entry name" value="fn3"/>
    <property type="match status" value="3"/>
</dbReference>
<dbReference type="AlphaFoldDB" id="A0A4Q9FKF9"/>
<feature type="domain" description="Fibronectin type-III" evidence="10">
    <location>
        <begin position="698"/>
        <end position="786"/>
    </location>
</feature>
<sequence length="923" mass="99261">MKKISAIQVLLICFISTFIHSQQTVLIDFGDVRVDYNPSSSYNTIVYPGDTTTTISLVNDTGASTNFTYQTTDRFHSFTNGSGTNSPTGNATSFDNAALRDNFFGNDVVFSNENEPTGAFEISGLDNTKLYSFEVVASRTSVSDNREALYTIAGVNTVSGLLDASNNHTNTVLLTDVQPNAGSITITVSKGPNNTNSSGFYYIGAIKMVETTPLDSQPPTAPTLSSSGQTATTVDLSWFGATDDVAVTGYNIYKDGVLETTLGNVTTYQIIGLTASTSYNFTVTALDAAGNESVASNILNIRTNITDDPLLIDLSGATATQRNDYNSSSYASLAIDGNINGNWYADTTIAATGSSSESWWRLDLGEEYNLSRIDIYNRTDCCITAIGGTKVYVGNIDSSNPADYIQVGNTLVETYDVQEVNFNATGRYILISQLDKVDNAQLVLAEVLVYGTIASTEIPTPPTLSSTSQTATTIDLSWSGATDDVAVTGYNIYKDGVLETTLANVTTYQVTGLAAYTVYSFSVTTLDTAGNQSVASNILNIRTNITDNPLLIDLSGATATQRNDYNSSSYASLAIDGNINGNWYADTTIAATGSSSESWWRLDLGEEYNLSRIDIYNRTDCCITAIGGTKVYVGNIDSSNPADYIQVGNTLVETYDVQEVNFNATGRYILISQLDKVDNAQLVLAEVLVYGTIASTETPTPPTLSSTSQTATTIDLSWSGATDDVGITGYNVYKDGVLETTLGNVTTYQVTELTASTSYNFTVTALDAAGNESVVSNTITITTFSSGDTGGSGVWSLNSQDAYYNEGNVGIGTNTPDELLAVNGTIHSKEVKVDLNNWPDYVFTNDYTLPTLLEVEAYIKENGHLPNIDSAKEVEENGILIGQMNAKLLEKIEELTLYILQQQKQIELQKNAIDKILEKLKTE</sequence>
<dbReference type="EMBL" id="SIRS01000009">
    <property type="protein sequence ID" value="TBN11956.1"/>
    <property type="molecule type" value="Genomic_DNA"/>
</dbReference>
<keyword evidence="6" id="KW-0106">Calcium</keyword>
<dbReference type="InterPro" id="IPR006585">
    <property type="entry name" value="FTP1"/>
</dbReference>
<evidence type="ECO:0000256" key="4">
    <source>
        <dbReference type="ARBA" id="ARBA00022723"/>
    </source>
</evidence>
<dbReference type="PROSITE" id="PS50853">
    <property type="entry name" value="FN3"/>
    <property type="match status" value="3"/>
</dbReference>
<organism evidence="11 12">
    <name type="scientific">Hyunsoonleella pacifica</name>
    <dbReference type="NCBI Taxonomy" id="1080224"/>
    <lineage>
        <taxon>Bacteria</taxon>
        <taxon>Pseudomonadati</taxon>
        <taxon>Bacteroidota</taxon>
        <taxon>Flavobacteriia</taxon>
        <taxon>Flavobacteriales</taxon>
        <taxon>Flavobacteriaceae</taxon>
    </lineage>
</organism>
<keyword evidence="8" id="KW-0732">Signal</keyword>
<dbReference type="PANTHER" id="PTHR45713:SF6">
    <property type="entry name" value="F5_8 TYPE C DOMAIN-CONTAINING PROTEIN"/>
    <property type="match status" value="1"/>
</dbReference>
<evidence type="ECO:0000256" key="7">
    <source>
        <dbReference type="ARBA" id="ARBA00023157"/>
    </source>
</evidence>
<proteinExistence type="inferred from homology"/>
<dbReference type="PANTHER" id="PTHR45713">
    <property type="entry name" value="FTP DOMAIN-CONTAINING PROTEIN"/>
    <property type="match status" value="1"/>
</dbReference>
<dbReference type="OrthoDB" id="9808753at2"/>
<feature type="domain" description="F5/8 type C" evidence="9">
    <location>
        <begin position="538"/>
        <end position="692"/>
    </location>
</feature>
<dbReference type="InterPro" id="IPR051941">
    <property type="entry name" value="BG_Antigen-Binding_Lectin"/>
</dbReference>
<keyword evidence="4" id="KW-0479">Metal-binding</keyword>
<dbReference type="CDD" id="cd00063">
    <property type="entry name" value="FN3"/>
    <property type="match status" value="3"/>
</dbReference>
<dbReference type="GO" id="GO:0046872">
    <property type="term" value="F:metal ion binding"/>
    <property type="evidence" value="ECO:0007669"/>
    <property type="project" value="UniProtKB-KW"/>
</dbReference>
<keyword evidence="12" id="KW-1185">Reference proteome</keyword>
<dbReference type="Proteomes" id="UP000292372">
    <property type="component" value="Unassembled WGS sequence"/>
</dbReference>
<evidence type="ECO:0000256" key="3">
    <source>
        <dbReference type="ARBA" id="ARBA00011233"/>
    </source>
</evidence>
<evidence type="ECO:0008006" key="13">
    <source>
        <dbReference type="Google" id="ProtNLM"/>
    </source>
</evidence>
<dbReference type="InterPro" id="IPR008979">
    <property type="entry name" value="Galactose-bd-like_sf"/>
</dbReference>
<dbReference type="PROSITE" id="PS50022">
    <property type="entry name" value="FA58C_3"/>
    <property type="match status" value="2"/>
</dbReference>
<evidence type="ECO:0000256" key="6">
    <source>
        <dbReference type="ARBA" id="ARBA00022837"/>
    </source>
</evidence>
<comment type="function">
    <text evidence="1">Acts as a defensive agent. Recognizes blood group fucosylated oligosaccharides including A, B, H and Lewis B-type antigens. Does not recognize Lewis A antigen and has low affinity for monovalent haptens.</text>
</comment>
<evidence type="ECO:0000259" key="10">
    <source>
        <dbReference type="PROSITE" id="PS50853"/>
    </source>
</evidence>
<comment type="caution">
    <text evidence="11">The sequence shown here is derived from an EMBL/GenBank/DDBJ whole genome shotgun (WGS) entry which is preliminary data.</text>
</comment>
<reference evidence="11 12" key="1">
    <citation type="journal article" date="2015" name="Int. J. Syst. Evol. Microbiol.">
        <title>Hyunsoonleella pacifica sp. nov., isolated from seawater of South Pacific Gyre.</title>
        <authorList>
            <person name="Gao X."/>
            <person name="Zhang Z."/>
            <person name="Dai X."/>
            <person name="Zhang X.H."/>
        </authorList>
    </citation>
    <scope>NUCLEOTIDE SEQUENCE [LARGE SCALE GENOMIC DNA]</scope>
    <source>
        <strain evidence="11 12">SW033</strain>
    </source>
</reference>
<evidence type="ECO:0000256" key="8">
    <source>
        <dbReference type="SAM" id="SignalP"/>
    </source>
</evidence>
<evidence type="ECO:0000256" key="1">
    <source>
        <dbReference type="ARBA" id="ARBA00002219"/>
    </source>
</evidence>
<dbReference type="Gene3D" id="2.60.120.260">
    <property type="entry name" value="Galactose-binding domain-like"/>
    <property type="match status" value="2"/>
</dbReference>
<dbReference type="SMART" id="SM00060">
    <property type="entry name" value="FN3"/>
    <property type="match status" value="3"/>
</dbReference>
<dbReference type="SUPFAM" id="SSF49785">
    <property type="entry name" value="Galactose-binding domain-like"/>
    <property type="match status" value="2"/>
</dbReference>
<dbReference type="Pfam" id="PF22633">
    <property type="entry name" value="F5_F8_type_C_2"/>
    <property type="match status" value="2"/>
</dbReference>
<comment type="similarity">
    <text evidence="2">Belongs to the fucolectin family.</text>
</comment>
<dbReference type="InterPro" id="IPR000421">
    <property type="entry name" value="FA58C"/>
</dbReference>
<gene>
    <name evidence="11" type="ORF">EYD46_17460</name>
</gene>
<evidence type="ECO:0000313" key="11">
    <source>
        <dbReference type="EMBL" id="TBN11956.1"/>
    </source>
</evidence>
<dbReference type="SMART" id="SM00607">
    <property type="entry name" value="FTP"/>
    <property type="match status" value="2"/>
</dbReference>
<name>A0A4Q9FKF9_9FLAO</name>
<comment type="subunit">
    <text evidence="3">Homotrimer.</text>
</comment>
<feature type="domain" description="F5/8 type C" evidence="9">
    <location>
        <begin position="298"/>
        <end position="452"/>
    </location>
</feature>
<feature type="domain" description="Fibronectin type-III" evidence="10">
    <location>
        <begin position="458"/>
        <end position="546"/>
    </location>
</feature>
<evidence type="ECO:0000256" key="5">
    <source>
        <dbReference type="ARBA" id="ARBA00022734"/>
    </source>
</evidence>
<accession>A0A4Q9FKF9</accession>
<dbReference type="GO" id="GO:0042806">
    <property type="term" value="F:fucose binding"/>
    <property type="evidence" value="ECO:0007669"/>
    <property type="project" value="UniProtKB-ARBA"/>
</dbReference>
<dbReference type="InterPro" id="IPR013783">
    <property type="entry name" value="Ig-like_fold"/>
</dbReference>
<dbReference type="InterPro" id="IPR036116">
    <property type="entry name" value="FN3_sf"/>
</dbReference>
<dbReference type="SUPFAM" id="SSF49265">
    <property type="entry name" value="Fibronectin type III"/>
    <property type="match status" value="3"/>
</dbReference>
<evidence type="ECO:0000313" key="12">
    <source>
        <dbReference type="Proteomes" id="UP000292372"/>
    </source>
</evidence>
<evidence type="ECO:0000256" key="2">
    <source>
        <dbReference type="ARBA" id="ARBA00010147"/>
    </source>
</evidence>
<keyword evidence="5" id="KW-0430">Lectin</keyword>
<feature type="chain" id="PRO_5020354178" description="Fibronectin type III domain-containing protein" evidence="8">
    <location>
        <begin position="22"/>
        <end position="923"/>
    </location>
</feature>
<dbReference type="InterPro" id="IPR003961">
    <property type="entry name" value="FN3_dom"/>
</dbReference>
<dbReference type="GO" id="GO:0010185">
    <property type="term" value="P:regulation of cellular defense response"/>
    <property type="evidence" value="ECO:0007669"/>
    <property type="project" value="UniProtKB-ARBA"/>
</dbReference>
<keyword evidence="7" id="KW-1015">Disulfide bond</keyword>
<protein>
    <recommendedName>
        <fullName evidence="13">Fibronectin type III domain-containing protein</fullName>
    </recommendedName>
</protein>
<dbReference type="Gene3D" id="2.60.40.10">
    <property type="entry name" value="Immunoglobulins"/>
    <property type="match status" value="3"/>
</dbReference>